<dbReference type="Pfam" id="PF14559">
    <property type="entry name" value="TPR_19"/>
    <property type="match status" value="1"/>
</dbReference>
<protein>
    <submittedName>
        <fullName evidence="6">Tetratricopeptide repeat protein</fullName>
    </submittedName>
</protein>
<dbReference type="PROSITE" id="PS50005">
    <property type="entry name" value="TPR"/>
    <property type="match status" value="1"/>
</dbReference>
<feature type="repeat" description="TPR" evidence="3">
    <location>
        <begin position="182"/>
        <end position="215"/>
    </location>
</feature>
<accession>A0A7C3KHT9</accession>
<sequence length="280" mass="30109">MVNLLIILGLISFVGISAYPLFSMMQSSDVSQVANTPSPTQSASPQVNRGELEAQAKGYEALLKQEPDNQTALRELVRVKAQLKDTEGAIAPLERLVKLNPGTTDYSVLLAQVKQESGDAEGAAQIYRDVLKAEPGNVKALDGYSFLLVQQDQADRAIAMLQDTLKSATQLNKAKPGSVDVVATHLSLGYVYSSQKQYDKAIAVYDDASKVDPKDFRPVLRKAIVLREQGKTDEAKTLFENAKNLAPVEYKGTVERLAQAPQASPSPAPTASPAASPPAK</sequence>
<evidence type="ECO:0000256" key="4">
    <source>
        <dbReference type="SAM" id="MobiDB-lite"/>
    </source>
</evidence>
<evidence type="ECO:0000256" key="3">
    <source>
        <dbReference type="PROSITE-ProRule" id="PRU00339"/>
    </source>
</evidence>
<dbReference type="InterPro" id="IPR019734">
    <property type="entry name" value="TPR_rpt"/>
</dbReference>
<feature type="region of interest" description="Disordered" evidence="4">
    <location>
        <begin position="253"/>
        <end position="280"/>
    </location>
</feature>
<organism evidence="6">
    <name type="scientific">Oscillatoriales cyanobacterium SpSt-418</name>
    <dbReference type="NCBI Taxonomy" id="2282169"/>
    <lineage>
        <taxon>Bacteria</taxon>
        <taxon>Bacillati</taxon>
        <taxon>Cyanobacteriota</taxon>
        <taxon>Cyanophyceae</taxon>
        <taxon>Oscillatoriophycideae</taxon>
        <taxon>Oscillatoriales</taxon>
    </lineage>
</organism>
<dbReference type="InterPro" id="IPR051012">
    <property type="entry name" value="CellSynth/LPSAsmb/PSIAsmb"/>
</dbReference>
<proteinExistence type="predicted"/>
<gene>
    <name evidence="6" type="ORF">ENR64_17945</name>
</gene>
<name>A0A7C3KHT9_9CYAN</name>
<evidence type="ECO:0000259" key="5">
    <source>
        <dbReference type="Pfam" id="PF23914"/>
    </source>
</evidence>
<dbReference type="SUPFAM" id="SSF48452">
    <property type="entry name" value="TPR-like"/>
    <property type="match status" value="1"/>
</dbReference>
<feature type="compositionally biased region" description="Pro residues" evidence="4">
    <location>
        <begin position="264"/>
        <end position="280"/>
    </location>
</feature>
<dbReference type="PANTHER" id="PTHR45586">
    <property type="entry name" value="TPR REPEAT-CONTAINING PROTEIN PA4667"/>
    <property type="match status" value="1"/>
</dbReference>
<dbReference type="InterPro" id="IPR056413">
    <property type="entry name" value="TPR_CcmH_CycH"/>
</dbReference>
<comment type="caution">
    <text evidence="6">The sequence shown here is derived from an EMBL/GenBank/DDBJ whole genome shotgun (WGS) entry which is preliminary data.</text>
</comment>
<dbReference type="PANTHER" id="PTHR45586:SF1">
    <property type="entry name" value="LIPOPOLYSACCHARIDE ASSEMBLY PROTEIN B"/>
    <property type="match status" value="1"/>
</dbReference>
<dbReference type="InterPro" id="IPR011990">
    <property type="entry name" value="TPR-like_helical_dom_sf"/>
</dbReference>
<reference evidence="6" key="1">
    <citation type="journal article" date="2020" name="mSystems">
        <title>Genome- and Community-Level Interaction Insights into Carbon Utilization and Element Cycling Functions of Hydrothermarchaeota in Hydrothermal Sediment.</title>
        <authorList>
            <person name="Zhou Z."/>
            <person name="Liu Y."/>
            <person name="Xu W."/>
            <person name="Pan J."/>
            <person name="Luo Z.H."/>
            <person name="Li M."/>
        </authorList>
    </citation>
    <scope>NUCLEOTIDE SEQUENCE [LARGE SCALE GENOMIC DNA]</scope>
    <source>
        <strain evidence="6">SpSt-418</strain>
    </source>
</reference>
<dbReference type="Pfam" id="PF23914">
    <property type="entry name" value="TPR_CcmH_CycH"/>
    <property type="match status" value="1"/>
</dbReference>
<evidence type="ECO:0000256" key="1">
    <source>
        <dbReference type="ARBA" id="ARBA00022737"/>
    </source>
</evidence>
<dbReference type="AlphaFoldDB" id="A0A7C3KHT9"/>
<dbReference type="SMART" id="SM00028">
    <property type="entry name" value="TPR"/>
    <property type="match status" value="3"/>
</dbReference>
<keyword evidence="1" id="KW-0677">Repeat</keyword>
<evidence type="ECO:0000256" key="2">
    <source>
        <dbReference type="ARBA" id="ARBA00022803"/>
    </source>
</evidence>
<feature type="domain" description="Cytochrome c-type biogenesis protein H TPR" evidence="5">
    <location>
        <begin position="45"/>
        <end position="167"/>
    </location>
</feature>
<dbReference type="Gene3D" id="1.25.40.10">
    <property type="entry name" value="Tetratricopeptide repeat domain"/>
    <property type="match status" value="2"/>
</dbReference>
<dbReference type="EMBL" id="DSRU01000258">
    <property type="protein sequence ID" value="HFM99602.1"/>
    <property type="molecule type" value="Genomic_DNA"/>
</dbReference>
<evidence type="ECO:0000313" key="6">
    <source>
        <dbReference type="EMBL" id="HFM99602.1"/>
    </source>
</evidence>
<keyword evidence="2 3" id="KW-0802">TPR repeat</keyword>